<gene>
    <name evidence="2" type="ORF">Tci_923035</name>
</gene>
<proteinExistence type="predicted"/>
<comment type="caution">
    <text evidence="2">The sequence shown here is derived from an EMBL/GenBank/DDBJ whole genome shotgun (WGS) entry which is preliminary data.</text>
</comment>
<dbReference type="AlphaFoldDB" id="A0A699WZM3"/>
<feature type="non-terminal residue" evidence="2">
    <location>
        <position position="21"/>
    </location>
</feature>
<accession>A0A699WZM3</accession>
<sequence length="21" mass="2422">MRQRVQQNEALQRWPGQPAAG</sequence>
<organism evidence="2">
    <name type="scientific">Tanacetum cinerariifolium</name>
    <name type="common">Dalmatian daisy</name>
    <name type="synonym">Chrysanthemum cinerariifolium</name>
    <dbReference type="NCBI Taxonomy" id="118510"/>
    <lineage>
        <taxon>Eukaryota</taxon>
        <taxon>Viridiplantae</taxon>
        <taxon>Streptophyta</taxon>
        <taxon>Embryophyta</taxon>
        <taxon>Tracheophyta</taxon>
        <taxon>Spermatophyta</taxon>
        <taxon>Magnoliopsida</taxon>
        <taxon>eudicotyledons</taxon>
        <taxon>Gunneridae</taxon>
        <taxon>Pentapetalae</taxon>
        <taxon>asterids</taxon>
        <taxon>campanulids</taxon>
        <taxon>Asterales</taxon>
        <taxon>Asteraceae</taxon>
        <taxon>Asteroideae</taxon>
        <taxon>Anthemideae</taxon>
        <taxon>Anthemidinae</taxon>
        <taxon>Tanacetum</taxon>
    </lineage>
</organism>
<dbReference type="EMBL" id="BKCJ011765229">
    <property type="protein sequence ID" value="GFD51066.1"/>
    <property type="molecule type" value="Genomic_DNA"/>
</dbReference>
<feature type="compositionally biased region" description="Polar residues" evidence="1">
    <location>
        <begin position="1"/>
        <end position="10"/>
    </location>
</feature>
<evidence type="ECO:0000313" key="2">
    <source>
        <dbReference type="EMBL" id="GFD51066.1"/>
    </source>
</evidence>
<protein>
    <submittedName>
        <fullName evidence="2">Uncharacterized protein</fullName>
    </submittedName>
</protein>
<evidence type="ECO:0000256" key="1">
    <source>
        <dbReference type="SAM" id="MobiDB-lite"/>
    </source>
</evidence>
<reference evidence="2" key="1">
    <citation type="journal article" date="2019" name="Sci. Rep.">
        <title>Draft genome of Tanacetum cinerariifolium, the natural source of mosquito coil.</title>
        <authorList>
            <person name="Yamashiro T."/>
            <person name="Shiraishi A."/>
            <person name="Satake H."/>
            <person name="Nakayama K."/>
        </authorList>
    </citation>
    <scope>NUCLEOTIDE SEQUENCE</scope>
</reference>
<name>A0A699WZM3_TANCI</name>
<feature type="region of interest" description="Disordered" evidence="1">
    <location>
        <begin position="1"/>
        <end position="21"/>
    </location>
</feature>